<dbReference type="AlphaFoldDB" id="L0DFK9"/>
<sequence>MGWVGRAVVDARRLRKKEALREWLSQRGSVPQPGSASM</sequence>
<keyword evidence="2" id="KW-1185">Reference proteome</keyword>
<dbReference type="KEGG" id="saci:Sinac_3383"/>
<dbReference type="HOGENOM" id="CLU_3333049_0_0_0"/>
<protein>
    <submittedName>
        <fullName evidence="1">Uncharacterized protein</fullName>
    </submittedName>
</protein>
<organism evidence="1 2">
    <name type="scientific">Singulisphaera acidiphila (strain ATCC BAA-1392 / DSM 18658 / VKM B-2454 / MOB10)</name>
    <dbReference type="NCBI Taxonomy" id="886293"/>
    <lineage>
        <taxon>Bacteria</taxon>
        <taxon>Pseudomonadati</taxon>
        <taxon>Planctomycetota</taxon>
        <taxon>Planctomycetia</taxon>
        <taxon>Isosphaerales</taxon>
        <taxon>Isosphaeraceae</taxon>
        <taxon>Singulisphaera</taxon>
    </lineage>
</organism>
<dbReference type="EMBL" id="CP003364">
    <property type="protein sequence ID" value="AGA27645.1"/>
    <property type="molecule type" value="Genomic_DNA"/>
</dbReference>
<name>L0DFK9_SINAD</name>
<evidence type="ECO:0000313" key="1">
    <source>
        <dbReference type="EMBL" id="AGA27645.1"/>
    </source>
</evidence>
<reference evidence="1 2" key="1">
    <citation type="submission" date="2012-02" db="EMBL/GenBank/DDBJ databases">
        <title>Complete sequence of chromosome of Singulisphaera acidiphila DSM 18658.</title>
        <authorList>
            <consortium name="US DOE Joint Genome Institute (JGI-PGF)"/>
            <person name="Lucas S."/>
            <person name="Copeland A."/>
            <person name="Lapidus A."/>
            <person name="Glavina del Rio T."/>
            <person name="Dalin E."/>
            <person name="Tice H."/>
            <person name="Bruce D."/>
            <person name="Goodwin L."/>
            <person name="Pitluck S."/>
            <person name="Peters L."/>
            <person name="Ovchinnikova G."/>
            <person name="Chertkov O."/>
            <person name="Kyrpides N."/>
            <person name="Mavromatis K."/>
            <person name="Ivanova N."/>
            <person name="Brettin T."/>
            <person name="Detter J.C."/>
            <person name="Han C."/>
            <person name="Larimer F."/>
            <person name="Land M."/>
            <person name="Hauser L."/>
            <person name="Markowitz V."/>
            <person name="Cheng J.-F."/>
            <person name="Hugenholtz P."/>
            <person name="Woyke T."/>
            <person name="Wu D."/>
            <person name="Tindall B."/>
            <person name="Pomrenke H."/>
            <person name="Brambilla E."/>
            <person name="Klenk H.-P."/>
            <person name="Eisen J.A."/>
        </authorList>
    </citation>
    <scope>NUCLEOTIDE SEQUENCE [LARGE SCALE GENOMIC DNA]</scope>
    <source>
        <strain evidence="2">ATCC BAA-1392 / DSM 18658 / VKM B-2454 / MOB10</strain>
    </source>
</reference>
<accession>L0DFK9</accession>
<gene>
    <name evidence="1" type="ordered locus">Sinac_3383</name>
</gene>
<proteinExistence type="predicted"/>
<dbReference type="Proteomes" id="UP000010798">
    <property type="component" value="Chromosome"/>
</dbReference>
<evidence type="ECO:0000313" key="2">
    <source>
        <dbReference type="Proteomes" id="UP000010798"/>
    </source>
</evidence>
<dbReference type="STRING" id="886293.Sinac_3383"/>